<comment type="caution">
    <text evidence="2">The sequence shown here is derived from an EMBL/GenBank/DDBJ whole genome shotgun (WGS) entry which is preliminary data.</text>
</comment>
<proteinExistence type="predicted"/>
<dbReference type="OrthoDB" id="18740at2759"/>
<gene>
    <name evidence="2" type="ORF">Tcan_10119</name>
</gene>
<evidence type="ECO:0000313" key="3">
    <source>
        <dbReference type="Proteomes" id="UP000031036"/>
    </source>
</evidence>
<evidence type="ECO:0000256" key="1">
    <source>
        <dbReference type="SAM" id="MobiDB-lite"/>
    </source>
</evidence>
<dbReference type="AlphaFoldDB" id="A0A0B2W3X8"/>
<accession>A0A0B2W3X8</accession>
<protein>
    <recommendedName>
        <fullName evidence="4">Filamin-C</fullName>
    </recommendedName>
</protein>
<feature type="compositionally biased region" description="Polar residues" evidence="1">
    <location>
        <begin position="50"/>
        <end position="66"/>
    </location>
</feature>
<dbReference type="STRING" id="6265.A0A0B2W3X8"/>
<sequence length="120" mass="13394">MVAGSEVESIGYGKYRVTFNPPVAGKYNIYLYWSEIAVQSAYPLHAIADTEQQPSTSRSVPVTTVQEGVRHTRSKSGERSLDEEEMADHLRVVLRGEGLTRAACKEQSEFIVDGSNTWRD</sequence>
<evidence type="ECO:0000313" key="2">
    <source>
        <dbReference type="EMBL" id="KHN88379.1"/>
    </source>
</evidence>
<reference evidence="2 3" key="1">
    <citation type="submission" date="2014-11" db="EMBL/GenBank/DDBJ databases">
        <title>Genetic blueprint of the zoonotic pathogen Toxocara canis.</title>
        <authorList>
            <person name="Zhu X.-Q."/>
            <person name="Korhonen P.K."/>
            <person name="Cai H."/>
            <person name="Young N.D."/>
            <person name="Nejsum P."/>
            <person name="von Samson-Himmelstjerna G."/>
            <person name="Boag P.R."/>
            <person name="Tan P."/>
            <person name="Li Q."/>
            <person name="Min J."/>
            <person name="Yang Y."/>
            <person name="Wang X."/>
            <person name="Fang X."/>
            <person name="Hall R.S."/>
            <person name="Hofmann A."/>
            <person name="Sternberg P.W."/>
            <person name="Jex A.R."/>
            <person name="Gasser R.B."/>
        </authorList>
    </citation>
    <scope>NUCLEOTIDE SEQUENCE [LARGE SCALE GENOMIC DNA]</scope>
    <source>
        <strain evidence="2">PN_DK_2014</strain>
    </source>
</reference>
<dbReference type="Proteomes" id="UP000031036">
    <property type="component" value="Unassembled WGS sequence"/>
</dbReference>
<dbReference type="EMBL" id="JPKZ01000249">
    <property type="protein sequence ID" value="KHN88379.1"/>
    <property type="molecule type" value="Genomic_DNA"/>
</dbReference>
<keyword evidence="3" id="KW-1185">Reference proteome</keyword>
<name>A0A0B2W3X8_TOXCA</name>
<organism evidence="2 3">
    <name type="scientific">Toxocara canis</name>
    <name type="common">Canine roundworm</name>
    <dbReference type="NCBI Taxonomy" id="6265"/>
    <lineage>
        <taxon>Eukaryota</taxon>
        <taxon>Metazoa</taxon>
        <taxon>Ecdysozoa</taxon>
        <taxon>Nematoda</taxon>
        <taxon>Chromadorea</taxon>
        <taxon>Rhabditida</taxon>
        <taxon>Spirurina</taxon>
        <taxon>Ascaridomorpha</taxon>
        <taxon>Ascaridoidea</taxon>
        <taxon>Toxocaridae</taxon>
        <taxon>Toxocara</taxon>
    </lineage>
</organism>
<evidence type="ECO:0008006" key="4">
    <source>
        <dbReference type="Google" id="ProtNLM"/>
    </source>
</evidence>
<feature type="region of interest" description="Disordered" evidence="1">
    <location>
        <begin position="50"/>
        <end position="84"/>
    </location>
</feature>